<name>A0A9P7RRI2_9AGAR</name>
<feature type="compositionally biased region" description="Basic and acidic residues" evidence="1">
    <location>
        <begin position="183"/>
        <end position="202"/>
    </location>
</feature>
<feature type="region of interest" description="Disordered" evidence="1">
    <location>
        <begin position="66"/>
        <end position="202"/>
    </location>
</feature>
<gene>
    <name evidence="2" type="ORF">E1B28_012142</name>
</gene>
<evidence type="ECO:0000313" key="3">
    <source>
        <dbReference type="Proteomes" id="UP001049176"/>
    </source>
</evidence>
<dbReference type="OrthoDB" id="4590707at2759"/>
<comment type="caution">
    <text evidence="2">The sequence shown here is derived from an EMBL/GenBank/DDBJ whole genome shotgun (WGS) entry which is preliminary data.</text>
</comment>
<dbReference type="GeneID" id="66081217"/>
<evidence type="ECO:0000313" key="2">
    <source>
        <dbReference type="EMBL" id="KAG7088117.1"/>
    </source>
</evidence>
<keyword evidence="3" id="KW-1185">Reference proteome</keyword>
<dbReference type="Proteomes" id="UP001049176">
    <property type="component" value="Chromosome 8"/>
</dbReference>
<feature type="region of interest" description="Disordered" evidence="1">
    <location>
        <begin position="24"/>
        <end position="43"/>
    </location>
</feature>
<evidence type="ECO:0000256" key="1">
    <source>
        <dbReference type="SAM" id="MobiDB-lite"/>
    </source>
</evidence>
<dbReference type="KEGG" id="more:E1B28_012142"/>
<sequence>MASRFTRLFSSSIRSSRATWQGFKAGAGRRGMSSSAGETKKGSDLPWIIGSAVVFGPAFLYLASPSSRRSAPHIPHDPSHSHAPLPMKDDEGTVADVSGSVAKAEADDVPQADAASHEEKPKDKEEAPAPKNEKKEDSSASMEEKKEAEFAEKKPETGEKGSEYEKTPGSSPDTAAKLQGGRTDSDTVKADQANKEKKENSE</sequence>
<dbReference type="AlphaFoldDB" id="A0A9P7RRI2"/>
<dbReference type="RefSeq" id="XP_043004588.1">
    <property type="nucleotide sequence ID" value="XM_043157222.1"/>
</dbReference>
<reference evidence="2" key="1">
    <citation type="journal article" date="2021" name="Genome Biol. Evol.">
        <title>The assembled and annotated genome of the fairy-ring fungus Marasmius oreades.</title>
        <authorList>
            <person name="Hiltunen M."/>
            <person name="Ament-Velasquez S.L."/>
            <person name="Johannesson H."/>
        </authorList>
    </citation>
    <scope>NUCLEOTIDE SEQUENCE</scope>
    <source>
        <strain evidence="2">03SP1</strain>
    </source>
</reference>
<accession>A0A9P7RRI2</accession>
<protein>
    <submittedName>
        <fullName evidence="2">Uncharacterized protein</fullName>
    </submittedName>
</protein>
<dbReference type="EMBL" id="CM032188">
    <property type="protein sequence ID" value="KAG7088117.1"/>
    <property type="molecule type" value="Genomic_DNA"/>
</dbReference>
<proteinExistence type="predicted"/>
<feature type="compositionally biased region" description="Basic and acidic residues" evidence="1">
    <location>
        <begin position="115"/>
        <end position="166"/>
    </location>
</feature>
<organism evidence="2 3">
    <name type="scientific">Marasmius oreades</name>
    <name type="common">fairy-ring Marasmius</name>
    <dbReference type="NCBI Taxonomy" id="181124"/>
    <lineage>
        <taxon>Eukaryota</taxon>
        <taxon>Fungi</taxon>
        <taxon>Dikarya</taxon>
        <taxon>Basidiomycota</taxon>
        <taxon>Agaricomycotina</taxon>
        <taxon>Agaricomycetes</taxon>
        <taxon>Agaricomycetidae</taxon>
        <taxon>Agaricales</taxon>
        <taxon>Marasmiineae</taxon>
        <taxon>Marasmiaceae</taxon>
        <taxon>Marasmius</taxon>
    </lineage>
</organism>